<organism evidence="1 2">
    <name type="scientific">Ajellomyces capsulatus (strain H88)</name>
    <name type="common">Darling's disease fungus</name>
    <name type="synonym">Histoplasma capsulatum</name>
    <dbReference type="NCBI Taxonomy" id="544711"/>
    <lineage>
        <taxon>Eukaryota</taxon>
        <taxon>Fungi</taxon>
        <taxon>Dikarya</taxon>
        <taxon>Ascomycota</taxon>
        <taxon>Pezizomycotina</taxon>
        <taxon>Eurotiomycetes</taxon>
        <taxon>Eurotiomycetidae</taxon>
        <taxon>Onygenales</taxon>
        <taxon>Ajellomycetaceae</taxon>
        <taxon>Histoplasma</taxon>
    </lineage>
</organism>
<dbReference type="Proteomes" id="UP000663419">
    <property type="component" value="Chromosome 2"/>
</dbReference>
<evidence type="ECO:0000313" key="1">
    <source>
        <dbReference type="EMBL" id="QSS52372.1"/>
    </source>
</evidence>
<reference evidence="1" key="1">
    <citation type="submission" date="2021-01" db="EMBL/GenBank/DDBJ databases">
        <title>Chromosome-level genome assembly of a human fungal pathogen reveals clustering of transcriptionally co-regulated genes.</title>
        <authorList>
            <person name="Voorhies M."/>
            <person name="Cohen S."/>
            <person name="Shea T.P."/>
            <person name="Petrus S."/>
            <person name="Munoz J.F."/>
            <person name="Poplawski S."/>
            <person name="Goldman W.E."/>
            <person name="Michael T."/>
            <person name="Cuomo C.A."/>
            <person name="Sil A."/>
            <person name="Beyhan S."/>
        </authorList>
    </citation>
    <scope>NUCLEOTIDE SEQUENCE</scope>
    <source>
        <strain evidence="1">H88</strain>
    </source>
</reference>
<accession>A0A8A1LK56</accession>
<protein>
    <submittedName>
        <fullName evidence="1">Uncharacterized protein</fullName>
    </submittedName>
</protein>
<name>A0A8A1LK56_AJEC8</name>
<dbReference type="VEuPathDB" id="FungiDB:I7I53_07988"/>
<dbReference type="AlphaFoldDB" id="A0A8A1LK56"/>
<proteinExistence type="predicted"/>
<gene>
    <name evidence="1" type="ORF">I7I53_07988</name>
</gene>
<dbReference type="EMBL" id="CP069103">
    <property type="protein sequence ID" value="QSS52372.1"/>
    <property type="molecule type" value="Genomic_DNA"/>
</dbReference>
<evidence type="ECO:0000313" key="2">
    <source>
        <dbReference type="Proteomes" id="UP000663419"/>
    </source>
</evidence>
<sequence length="85" mass="9939">MSCINWRAWISVLKISKIWLRSPMRSPLSMENMCLTPIWSRRGHRTRNSSALSIVRSVSRPCTIRIPCRSHDRRSTYLCLSDECS</sequence>